<keyword evidence="1" id="KW-1133">Transmembrane helix</keyword>
<sequence length="162" mass="18138">FGFFVPVGLMLFTDLVPLVFYVLAGLALLFGIYGLRTALRQATVLSVDGDWVRQEGPLGAIFDRDLYWADMRDFRLRYFSTRRDHKQGWMQLILRAADDSASRGPIRLDSYLPGFNDIVRMAYDISEHRGLPVDPTSASNLAAMGLGDGELHGRPHDEATTS</sequence>
<protein>
    <submittedName>
        <fullName evidence="2">Uncharacterized protein</fullName>
    </submittedName>
</protein>
<feature type="transmembrane region" description="Helical" evidence="1">
    <location>
        <begin position="15"/>
        <end position="35"/>
    </location>
</feature>
<dbReference type="EMBL" id="UINC01170173">
    <property type="protein sequence ID" value="SVD74087.1"/>
    <property type="molecule type" value="Genomic_DNA"/>
</dbReference>
<organism evidence="2">
    <name type="scientific">marine metagenome</name>
    <dbReference type="NCBI Taxonomy" id="408172"/>
    <lineage>
        <taxon>unclassified sequences</taxon>
        <taxon>metagenomes</taxon>
        <taxon>ecological metagenomes</taxon>
    </lineage>
</organism>
<dbReference type="AlphaFoldDB" id="A0A382XSH5"/>
<proteinExistence type="predicted"/>
<feature type="non-terminal residue" evidence="2">
    <location>
        <position position="1"/>
    </location>
</feature>
<keyword evidence="1" id="KW-0812">Transmembrane</keyword>
<accession>A0A382XSH5</accession>
<name>A0A382XSH5_9ZZZZ</name>
<gene>
    <name evidence="2" type="ORF">METZ01_LOCUS426941</name>
</gene>
<evidence type="ECO:0000313" key="2">
    <source>
        <dbReference type="EMBL" id="SVD74087.1"/>
    </source>
</evidence>
<keyword evidence="1" id="KW-0472">Membrane</keyword>
<evidence type="ECO:0000256" key="1">
    <source>
        <dbReference type="SAM" id="Phobius"/>
    </source>
</evidence>
<reference evidence="2" key="1">
    <citation type="submission" date="2018-05" db="EMBL/GenBank/DDBJ databases">
        <authorList>
            <person name="Lanie J.A."/>
            <person name="Ng W.-L."/>
            <person name="Kazmierczak K.M."/>
            <person name="Andrzejewski T.M."/>
            <person name="Davidsen T.M."/>
            <person name="Wayne K.J."/>
            <person name="Tettelin H."/>
            <person name="Glass J.I."/>
            <person name="Rusch D."/>
            <person name="Podicherti R."/>
            <person name="Tsui H.-C.T."/>
            <person name="Winkler M.E."/>
        </authorList>
    </citation>
    <scope>NUCLEOTIDE SEQUENCE</scope>
</reference>